<proteinExistence type="predicted"/>
<evidence type="ECO:0000313" key="6">
    <source>
        <dbReference type="EMBL" id="MFC4072420.1"/>
    </source>
</evidence>
<keyword evidence="2" id="KW-0677">Repeat</keyword>
<feature type="domain" description="Calx-beta" evidence="5">
    <location>
        <begin position="278"/>
        <end position="375"/>
    </location>
</feature>
<dbReference type="SMART" id="SM00237">
    <property type="entry name" value="Calx_beta"/>
    <property type="match status" value="5"/>
</dbReference>
<dbReference type="RefSeq" id="WP_378073295.1">
    <property type="nucleotide sequence ID" value="NZ_JBHSBL010000036.1"/>
</dbReference>
<evidence type="ECO:0000259" key="5">
    <source>
        <dbReference type="SMART" id="SM00237"/>
    </source>
</evidence>
<name>A0ABV8JFG1_9ACTN</name>
<protein>
    <submittedName>
        <fullName evidence="6">Calx-beta domain-containing protein</fullName>
    </submittedName>
</protein>
<dbReference type="InterPro" id="IPR003644">
    <property type="entry name" value="Calx_beta"/>
</dbReference>
<evidence type="ECO:0000256" key="3">
    <source>
        <dbReference type="ARBA" id="ARBA00022837"/>
    </source>
</evidence>
<dbReference type="PANTHER" id="PTHR11878">
    <property type="entry name" value="SODIUM/CALCIUM EXCHANGER"/>
    <property type="match status" value="1"/>
</dbReference>
<keyword evidence="4" id="KW-0406">Ion transport</keyword>
<evidence type="ECO:0000256" key="2">
    <source>
        <dbReference type="ARBA" id="ARBA00022737"/>
    </source>
</evidence>
<feature type="domain" description="Calx-beta" evidence="5">
    <location>
        <begin position="160"/>
        <end position="258"/>
    </location>
</feature>
<organism evidence="6 7">
    <name type="scientific">Actinoplanes subglobosus</name>
    <dbReference type="NCBI Taxonomy" id="1547892"/>
    <lineage>
        <taxon>Bacteria</taxon>
        <taxon>Bacillati</taxon>
        <taxon>Actinomycetota</taxon>
        <taxon>Actinomycetes</taxon>
        <taxon>Micromonosporales</taxon>
        <taxon>Micromonosporaceae</taxon>
        <taxon>Actinoplanes</taxon>
    </lineage>
</organism>
<accession>A0ABV8JFG1</accession>
<dbReference type="SUPFAM" id="SSF141072">
    <property type="entry name" value="CalX-like"/>
    <property type="match status" value="10"/>
</dbReference>
<keyword evidence="3" id="KW-0106">Calcium</keyword>
<feature type="domain" description="Calx-beta" evidence="5">
    <location>
        <begin position="1098"/>
        <end position="1206"/>
    </location>
</feature>
<comment type="caution">
    <text evidence="6">The sequence shown here is derived from an EMBL/GenBank/DDBJ whole genome shotgun (WGS) entry which is preliminary data.</text>
</comment>
<gene>
    <name evidence="6" type="ORF">ACFO0C_46475</name>
</gene>
<evidence type="ECO:0000313" key="7">
    <source>
        <dbReference type="Proteomes" id="UP001595867"/>
    </source>
</evidence>
<keyword evidence="7" id="KW-1185">Reference proteome</keyword>
<feature type="non-terminal residue" evidence="6">
    <location>
        <position position="1467"/>
    </location>
</feature>
<dbReference type="InterPro" id="IPR038081">
    <property type="entry name" value="CalX-like_sf"/>
</dbReference>
<dbReference type="InterPro" id="IPR051171">
    <property type="entry name" value="CaCA"/>
</dbReference>
<keyword evidence="1" id="KW-0732">Signal</keyword>
<evidence type="ECO:0000256" key="4">
    <source>
        <dbReference type="ARBA" id="ARBA00023065"/>
    </source>
</evidence>
<feature type="domain" description="Calx-beta" evidence="5">
    <location>
        <begin position="387"/>
        <end position="482"/>
    </location>
</feature>
<dbReference type="Gene3D" id="2.60.40.2030">
    <property type="match status" value="9"/>
</dbReference>
<dbReference type="EMBL" id="JBHSBL010000036">
    <property type="protein sequence ID" value="MFC4072420.1"/>
    <property type="molecule type" value="Genomic_DNA"/>
</dbReference>
<dbReference type="PANTHER" id="PTHR11878:SF65">
    <property type="entry name" value="NA_CA-EXCHANGE PROTEIN, ISOFORM G"/>
    <property type="match status" value="1"/>
</dbReference>
<sequence length="1467" mass="150253">MRVRRSHRIPAPAVPFRLWAPARFRSAVSFVVAAALTPIVVLVPATPAHAAPGEIIIEADIEDAEDGTFTFEIRRIGPTIGMGAATVHYDTVTAPDSTFAGATPGVDFTLPATTSSTFAESTRDVIKRVTVHGITDPNDEYDERFALRLFAADNTPITEAWGTMLDNDDPPTYSVGPITVDESATTATVTATLSNFSAKPVSIPYRTVNDTATAGEDYTPKEGMLDFTVGQATATVGVTLLPDDRDEGASEKFKLDTTGTGNTAINATPSLTTTDLTADVTITDDDAPSVISIGNAPSVREGDTLRFPVTLDKASNLSITANANTGGTATAGDDYTALTNAPVTIAPGQTTATVSVPTVSDSDNAENENVTVTLSGQVNADLGTATGTGSIVDSLVTVTPVETIDETEHEQHFDIALAHAATSPIQIGYTVAAGTASSPADFTAGSDTLTFATGETTKRIAVPIHADTVHESGGETFTITLTNPGGGVTGGLGTSTFTIVDDDTLPTLSTMTTSIDRAEEDGDNTATFVAGLSNASNQPITLAITNDDAGGTTEGGTAPGKNDYDFPSTVTIPAGSTSVNIPVTVHGDDVYEADETAAFTVGRGGGETDVAAGTLSTSLVLRNDDDLPVVTLIAPAAADEGTASVPVTATVTGSAEAIIPFTVTVDEGSTDGTDGIDDFDPANLTLSDDIDPGETNLDLGSVAVKADAVDDDDDSFSITLIPTAGMVQKSKTIAITDQSTDLPPRVVGSNALTVGEEEISIDVPVTLDFVGVTGNTATSTDKTITVNYATSDGTATAGTDYTTTNTPPLSFVAPDNAVAASITQNITVPILDDSAFEVDENFSVALTSASTVVDGTTTVTIEDEPDPKPTFGVTANHAMAETGTATFTVTLSEPASAATDFDVTVTGGTATEAVAGIGSDDYDAPSGTVTIPKDHTTAAITFAVKPDDVYEGNETVDITIEPDATADNIQTATLNRTLTITDGESVPVITLDNVATTASEGDQLMIRATPNIATEVALTYNVALAGDATQSDAAEPEDFTEGNVLTETIPAGSAAGVPVTLQTVDLEDDQADEYTEQIKATVTNLVPTGPSPVEGFYKIVDDANDLTPEITTAGTVNVGEGDGDATVPVTLSWAGLPNTNDASSTQKTLTVDYATADDTATAGEDYAADSDTLTFPADDLTPQDIVVPLVDGSVYELSEQFKVNLSGVVGDEAGDSLIADPETSVVIADDDSGNKPTYSVTAPANPVGEGAGGQFTVDLTSDAVSDITFDVTVTAGGVPSAVSGDYSLPSATVTVLKGSDTATFTVNAVDDDLYEGAETATVVVKPAVSETDVQAGTESDGGEHGVLTIADADAIPTITLEPVLDAEEGDTLTVVAKPSGKAERDMDYTVVIAGTGDNPATVTDDYTATPVPVTILGSTPAGTGVDFLEVDLADDQADEYDETFKVTVTNDTYTSADPVEQTYSIAD</sequence>
<keyword evidence="4" id="KW-0813">Transport</keyword>
<reference evidence="7" key="1">
    <citation type="journal article" date="2019" name="Int. J. Syst. Evol. Microbiol.">
        <title>The Global Catalogue of Microorganisms (GCM) 10K type strain sequencing project: providing services to taxonomists for standard genome sequencing and annotation.</title>
        <authorList>
            <consortium name="The Broad Institute Genomics Platform"/>
            <consortium name="The Broad Institute Genome Sequencing Center for Infectious Disease"/>
            <person name="Wu L."/>
            <person name="Ma J."/>
        </authorList>
    </citation>
    <scope>NUCLEOTIDE SEQUENCE [LARGE SCALE GENOMIC DNA]</scope>
    <source>
        <strain evidence="7">TBRC 5832</strain>
    </source>
</reference>
<feature type="domain" description="Calx-beta" evidence="5">
    <location>
        <begin position="733"/>
        <end position="847"/>
    </location>
</feature>
<dbReference type="Pfam" id="PF03160">
    <property type="entry name" value="Calx-beta"/>
    <property type="match status" value="9"/>
</dbReference>
<evidence type="ECO:0000256" key="1">
    <source>
        <dbReference type="ARBA" id="ARBA00022729"/>
    </source>
</evidence>
<dbReference type="Proteomes" id="UP001595867">
    <property type="component" value="Unassembled WGS sequence"/>
</dbReference>